<proteinExistence type="predicted"/>
<organism evidence="1 2">
    <name type="scientific">Naganishia cerealis</name>
    <dbReference type="NCBI Taxonomy" id="610337"/>
    <lineage>
        <taxon>Eukaryota</taxon>
        <taxon>Fungi</taxon>
        <taxon>Dikarya</taxon>
        <taxon>Basidiomycota</taxon>
        <taxon>Agaricomycotina</taxon>
        <taxon>Tremellomycetes</taxon>
        <taxon>Filobasidiales</taxon>
        <taxon>Filobasidiaceae</taxon>
        <taxon>Naganishia</taxon>
    </lineage>
</organism>
<sequence length="643" mass="69792">MASRNRLVASSLGGIRAASSPATPSSAALRQLPRWALRRNGAFSTIATSRRLPVASTLPSSRISSRGLATPVEIEDEGGFNLADVERAQDEVDVCIVGGGPAGLSAAIRLKQLEQEKGREIRVVVLEKGAEAGSHILSGAVIETRALDELLPNWRELGAPLNQPALSDSMRFLTENNSFPMPHPPQMNNKGNYIISLSRLTAWLAEQAEAAGVEVYPGFAGANLVWSEDGKSVKGVITGDVGLDKNGQPKDSFEPGMEFHAKCVLIAEGAHGSLSKVLQNKFNLREGKDPQTYGLGIKEVWKVRDEVYQPGKVVHTLGWPLDFKTYGGSWLYHMENNMISMGLVVGLDYANPYLSPYKEFQRMKHHPFFKDLLEGGECLAYGARVLNEGGLQSIPKLHFPGGALIGCSAGFLNVPKIKGTHNAMKSGMLAAEAAIEALDKVEETGEPIDMSGYEQGFKDSWIHKELHEVRNLRPSFHNPLGLWGGMAYSGVDSLFLKGRVPWTFRNSQEDHQATKPASECQPIDYPAPDGKLSFDILTSVSLTGTNHAENQPVHLRLPNEPGARARHTETNVQKYAGLLGRACPAAVYEYQDAEGDAADAVGKKFVINSQNCIHCKTCSIKTPTQDITWTVPEGGGGPKYTMT</sequence>
<comment type="caution">
    <text evidence="1">The sequence shown here is derived from an EMBL/GenBank/DDBJ whole genome shotgun (WGS) entry which is preliminary data.</text>
</comment>
<reference evidence="1" key="1">
    <citation type="submission" date="2023-04" db="EMBL/GenBank/DDBJ databases">
        <title>Draft Genome sequencing of Naganishia species isolated from polar environments using Oxford Nanopore Technology.</title>
        <authorList>
            <person name="Leo P."/>
            <person name="Venkateswaran K."/>
        </authorList>
    </citation>
    <scope>NUCLEOTIDE SEQUENCE</scope>
    <source>
        <strain evidence="1">MNA-CCFEE 5261</strain>
    </source>
</reference>
<keyword evidence="2" id="KW-1185">Reference proteome</keyword>
<gene>
    <name evidence="1" type="ORF">QFC19_001764</name>
</gene>
<accession>A0ACC2WEB8</accession>
<name>A0ACC2WEB8_9TREE</name>
<evidence type="ECO:0000313" key="1">
    <source>
        <dbReference type="EMBL" id="KAJ9110093.1"/>
    </source>
</evidence>
<dbReference type="EMBL" id="JASBWR010000014">
    <property type="protein sequence ID" value="KAJ9110093.1"/>
    <property type="molecule type" value="Genomic_DNA"/>
</dbReference>
<evidence type="ECO:0000313" key="2">
    <source>
        <dbReference type="Proteomes" id="UP001241377"/>
    </source>
</evidence>
<protein>
    <submittedName>
        <fullName evidence="1">Uncharacterized protein</fullName>
    </submittedName>
</protein>
<dbReference type="Proteomes" id="UP001241377">
    <property type="component" value="Unassembled WGS sequence"/>
</dbReference>